<dbReference type="PANTHER" id="PTHR30504">
    <property type="entry name" value="GLUCANS BIOSYNTHESIS PROTEIN"/>
    <property type="match status" value="1"/>
</dbReference>
<dbReference type="InterPro" id="IPR011013">
    <property type="entry name" value="Gal_mutarotase_sf_dom"/>
</dbReference>
<evidence type="ECO:0000313" key="9">
    <source>
        <dbReference type="Proteomes" id="UP000523821"/>
    </source>
</evidence>
<sequence>MTPDISRRTVLAGLAALGLELPLVAHAAEASAAASPLTFGPAAPFSFDGLVERARTMAAAPYAPTPVRDGAVLEKIDYEDHWKIRFRNDHTLTIAGGKAPIRFFHLGKFFKQPVGIHLVDAGESRSLLYRPDFFDIPKDSPARLLPGDIGFAGFRVMDPDAEPERDWVAFLGAAYFRSSGELDQYGLSARAVAINCAMPQPEEFPRFTDFFFAPSETGTLVVYCLMDGESITGALRMDMSRDKKVVMDISARFFARRAIARVGLAALTSMFWYSETDKEKAPDWRPEIHDADGLAIWTGAGERLWRPLNNPPRVMTSSFVDSDPRGFGLLQRDRNFDHYQDDGVFYDKRPSVWIEPRGGWGAGAVQLVEIPTDDEIHDNIVAYWVPAKPVEKGDALAIDYRLHWVAEEPFPPTAARVVATRTGMGGVPGQPRPKGVTKFAVDFEGGGIAALGQKDGVDASVSASSGTIINTYALPVVGTPRWRVIFDLKPEDAQPVDLRMYLRRGDQALSETWLFQFHPDPTDLPPSAAAKRRMG</sequence>
<keyword evidence="9" id="KW-1185">Reference proteome</keyword>
<accession>A0A7W9FQP4</accession>
<reference evidence="8 9" key="1">
    <citation type="submission" date="2020-08" db="EMBL/GenBank/DDBJ databases">
        <title>Genomic Encyclopedia of Type Strains, Phase IV (KMG-IV): sequencing the most valuable type-strain genomes for metagenomic binning, comparative biology and taxonomic classification.</title>
        <authorList>
            <person name="Goeker M."/>
        </authorList>
    </citation>
    <scope>NUCLEOTIDE SEQUENCE [LARGE SCALE GENOMIC DNA]</scope>
    <source>
        <strain evidence="8 9">DSM 16268</strain>
    </source>
</reference>
<comment type="caution">
    <text evidence="8">The sequence shown here is derived from an EMBL/GenBank/DDBJ whole genome shotgun (WGS) entry which is preliminary data.</text>
</comment>
<dbReference type="SUPFAM" id="SSF81296">
    <property type="entry name" value="E set domains"/>
    <property type="match status" value="1"/>
</dbReference>
<dbReference type="InterPro" id="IPR006311">
    <property type="entry name" value="TAT_signal"/>
</dbReference>
<dbReference type="GO" id="GO:0051274">
    <property type="term" value="P:beta-glucan biosynthetic process"/>
    <property type="evidence" value="ECO:0007669"/>
    <property type="project" value="TreeGrafter"/>
</dbReference>
<name>A0A7W9FQP4_9HYPH</name>
<evidence type="ECO:0000259" key="7">
    <source>
        <dbReference type="Pfam" id="PF04349"/>
    </source>
</evidence>
<proteinExistence type="inferred from homology"/>
<dbReference type="GO" id="GO:0030246">
    <property type="term" value="F:carbohydrate binding"/>
    <property type="evidence" value="ECO:0007669"/>
    <property type="project" value="InterPro"/>
</dbReference>
<dbReference type="SUPFAM" id="SSF74650">
    <property type="entry name" value="Galactose mutarotase-like"/>
    <property type="match status" value="1"/>
</dbReference>
<dbReference type="PIRSF" id="PIRSF006281">
    <property type="entry name" value="MdoG"/>
    <property type="match status" value="1"/>
</dbReference>
<dbReference type="GO" id="GO:0030288">
    <property type="term" value="C:outer membrane-bounded periplasmic space"/>
    <property type="evidence" value="ECO:0007669"/>
    <property type="project" value="TreeGrafter"/>
</dbReference>
<feature type="chain" id="PRO_5030625886" evidence="6">
    <location>
        <begin position="28"/>
        <end position="535"/>
    </location>
</feature>
<keyword evidence="5" id="KW-0574">Periplasm</keyword>
<evidence type="ECO:0000256" key="4">
    <source>
        <dbReference type="ARBA" id="ARBA00022729"/>
    </source>
</evidence>
<feature type="signal peptide" evidence="6">
    <location>
        <begin position="1"/>
        <end position="27"/>
    </location>
</feature>
<dbReference type="InterPro" id="IPR014718">
    <property type="entry name" value="GH-type_carb-bd"/>
</dbReference>
<dbReference type="Gene3D" id="2.60.40.10">
    <property type="entry name" value="Immunoglobulins"/>
    <property type="match status" value="1"/>
</dbReference>
<dbReference type="AlphaFoldDB" id="A0A7W9FQP4"/>
<comment type="subcellular location">
    <subcellularLocation>
        <location evidence="1">Periplasm</location>
    </subcellularLocation>
</comment>
<dbReference type="EMBL" id="JACHOO010000012">
    <property type="protein sequence ID" value="MBB5755011.1"/>
    <property type="molecule type" value="Genomic_DNA"/>
</dbReference>
<evidence type="ECO:0000256" key="1">
    <source>
        <dbReference type="ARBA" id="ARBA00004418"/>
    </source>
</evidence>
<dbReference type="Proteomes" id="UP000523821">
    <property type="component" value="Unassembled WGS sequence"/>
</dbReference>
<dbReference type="InterPro" id="IPR014756">
    <property type="entry name" value="Ig_E-set"/>
</dbReference>
<dbReference type="InterPro" id="IPR007444">
    <property type="entry name" value="Glucan_biosyn_MdoG_C"/>
</dbReference>
<feature type="domain" description="Glucan biosynthesis periplasmic MdoG C-terminal" evidence="7">
    <location>
        <begin position="45"/>
        <end position="517"/>
    </location>
</feature>
<organism evidence="8 9">
    <name type="scientific">Prosthecomicrobium pneumaticum</name>
    <dbReference type="NCBI Taxonomy" id="81895"/>
    <lineage>
        <taxon>Bacteria</taxon>
        <taxon>Pseudomonadati</taxon>
        <taxon>Pseudomonadota</taxon>
        <taxon>Alphaproteobacteria</taxon>
        <taxon>Hyphomicrobiales</taxon>
        <taxon>Kaistiaceae</taxon>
        <taxon>Prosthecomicrobium</taxon>
    </lineage>
</organism>
<dbReference type="InterPro" id="IPR013783">
    <property type="entry name" value="Ig-like_fold"/>
</dbReference>
<evidence type="ECO:0000256" key="3">
    <source>
        <dbReference type="ARBA" id="ARBA00009284"/>
    </source>
</evidence>
<protein>
    <submittedName>
        <fullName evidence="8">Glucans biosynthesis protein</fullName>
    </submittedName>
</protein>
<dbReference type="UniPathway" id="UPA00637"/>
<dbReference type="PANTHER" id="PTHR30504:SF3">
    <property type="entry name" value="GLUCANS BIOSYNTHESIS PROTEIN D"/>
    <property type="match status" value="1"/>
</dbReference>
<comment type="similarity">
    <text evidence="3">Belongs to the OpgD/OpgG family.</text>
</comment>
<comment type="pathway">
    <text evidence="2">Glycan metabolism; osmoregulated periplasmic glucan (OPG) biosynthesis.</text>
</comment>
<dbReference type="GO" id="GO:0003824">
    <property type="term" value="F:catalytic activity"/>
    <property type="evidence" value="ECO:0007669"/>
    <property type="project" value="InterPro"/>
</dbReference>
<dbReference type="PROSITE" id="PS51318">
    <property type="entry name" value="TAT"/>
    <property type="match status" value="1"/>
</dbReference>
<evidence type="ECO:0000256" key="2">
    <source>
        <dbReference type="ARBA" id="ARBA00005001"/>
    </source>
</evidence>
<dbReference type="RefSeq" id="WP_183858445.1">
    <property type="nucleotide sequence ID" value="NZ_JACHOO010000012.1"/>
</dbReference>
<dbReference type="Pfam" id="PF04349">
    <property type="entry name" value="MdoG"/>
    <property type="match status" value="1"/>
</dbReference>
<evidence type="ECO:0000313" key="8">
    <source>
        <dbReference type="EMBL" id="MBB5755011.1"/>
    </source>
</evidence>
<evidence type="ECO:0000256" key="6">
    <source>
        <dbReference type="SAM" id="SignalP"/>
    </source>
</evidence>
<gene>
    <name evidence="8" type="ORF">GGQ63_004109</name>
</gene>
<dbReference type="InterPro" id="IPR014438">
    <property type="entry name" value="Glucan_biosyn_MdoG/MdoD"/>
</dbReference>
<keyword evidence="4 6" id="KW-0732">Signal</keyword>
<dbReference type="Gene3D" id="2.70.98.10">
    <property type="match status" value="1"/>
</dbReference>
<evidence type="ECO:0000256" key="5">
    <source>
        <dbReference type="ARBA" id="ARBA00022764"/>
    </source>
</evidence>